<dbReference type="RefSeq" id="WP_254740580.1">
    <property type="nucleotide sequence ID" value="NZ_JANCLU010000006.1"/>
</dbReference>
<keyword evidence="4" id="KW-1185">Reference proteome</keyword>
<organism evidence="3 4">
    <name type="scientific">Alsobacter ponti</name>
    <dbReference type="NCBI Taxonomy" id="2962936"/>
    <lineage>
        <taxon>Bacteria</taxon>
        <taxon>Pseudomonadati</taxon>
        <taxon>Pseudomonadota</taxon>
        <taxon>Alphaproteobacteria</taxon>
        <taxon>Hyphomicrobiales</taxon>
        <taxon>Alsobacteraceae</taxon>
        <taxon>Alsobacter</taxon>
    </lineage>
</organism>
<sequence>MMRTGLRWAAVTVTPWLLGGWVLVSTTADAGVDASAGYQTLTPTSLPGQVPERLIAGLPASLLAVSPRLSPSRDSALHPLLLADPTAQDDALAAAPKPRGDMKRAAPRFPAVDRSRKGDPAAAVGRDGPASPLAGMGSMILSTRDPRALPPTILMPMTGDAPGPDSVASFEPAPSVEATTPGALASENSPRALASQTTAAARASGATTTGTGSTPTVPRAIALSSTTPAPADATPIEIAAAPVSPEGLAALRAREPAVTVLAKPSMDERPSYASLIDPGNITREERCLAEAVYFEARSEPEDGQAAVAQVVLNRVKSGLYPTSVCGVVYQNRNRHLACQFTFACEGKALRVTEPEAWSTAVRIAREVTYGETYNAEVGGATHYHANYVRPYWAKRLQKKDVIGRHIFYQLRPGQT</sequence>
<dbReference type="Proteomes" id="UP001205890">
    <property type="component" value="Unassembled WGS sequence"/>
</dbReference>
<name>A0ABT1LAP2_9HYPH</name>
<reference evidence="3 4" key="1">
    <citation type="submission" date="2022-07" db="EMBL/GenBank/DDBJ databases">
        <authorList>
            <person name="Li W.-J."/>
            <person name="Deng Q.-Q."/>
        </authorList>
    </citation>
    <scope>NUCLEOTIDE SEQUENCE [LARGE SCALE GENOMIC DNA]</scope>
    <source>
        <strain evidence="3 4">SYSU M60028</strain>
    </source>
</reference>
<feature type="domain" description="Cell wall hydrolase SleB" evidence="2">
    <location>
        <begin position="298"/>
        <end position="408"/>
    </location>
</feature>
<dbReference type="Gene3D" id="1.10.10.2520">
    <property type="entry name" value="Cell wall hydrolase SleB, domain 1"/>
    <property type="match status" value="1"/>
</dbReference>
<feature type="region of interest" description="Disordered" evidence="1">
    <location>
        <begin position="158"/>
        <end position="217"/>
    </location>
</feature>
<evidence type="ECO:0000259" key="2">
    <source>
        <dbReference type="Pfam" id="PF07486"/>
    </source>
</evidence>
<evidence type="ECO:0000313" key="4">
    <source>
        <dbReference type="Proteomes" id="UP001205890"/>
    </source>
</evidence>
<accession>A0ABT1LAP2</accession>
<dbReference type="GO" id="GO:0016787">
    <property type="term" value="F:hydrolase activity"/>
    <property type="evidence" value="ECO:0007669"/>
    <property type="project" value="UniProtKB-KW"/>
</dbReference>
<evidence type="ECO:0000256" key="1">
    <source>
        <dbReference type="SAM" id="MobiDB-lite"/>
    </source>
</evidence>
<feature type="compositionally biased region" description="Low complexity" evidence="1">
    <location>
        <begin position="190"/>
        <end position="217"/>
    </location>
</feature>
<evidence type="ECO:0000313" key="3">
    <source>
        <dbReference type="EMBL" id="MCP8938545.1"/>
    </source>
</evidence>
<dbReference type="InterPro" id="IPR011105">
    <property type="entry name" value="Cell_wall_hydrolase_SleB"/>
</dbReference>
<dbReference type="Pfam" id="PF07486">
    <property type="entry name" value="Hydrolase_2"/>
    <property type="match status" value="1"/>
</dbReference>
<keyword evidence="3" id="KW-0378">Hydrolase</keyword>
<protein>
    <submittedName>
        <fullName evidence="3">Cell wall hydrolase</fullName>
    </submittedName>
</protein>
<feature type="region of interest" description="Disordered" evidence="1">
    <location>
        <begin position="112"/>
        <end position="134"/>
    </location>
</feature>
<dbReference type="EMBL" id="JANCLU010000006">
    <property type="protein sequence ID" value="MCP8938545.1"/>
    <property type="molecule type" value="Genomic_DNA"/>
</dbReference>
<comment type="caution">
    <text evidence="3">The sequence shown here is derived from an EMBL/GenBank/DDBJ whole genome shotgun (WGS) entry which is preliminary data.</text>
</comment>
<gene>
    <name evidence="3" type="ORF">NK718_08465</name>
</gene>
<dbReference type="InterPro" id="IPR042047">
    <property type="entry name" value="SleB_dom1"/>
</dbReference>
<proteinExistence type="predicted"/>